<dbReference type="Gene3D" id="1.10.150.190">
    <property type="entry name" value="Translation initiation factor 2, subunit 1, domain 2"/>
    <property type="match status" value="1"/>
</dbReference>
<feature type="domain" description="S1 motif" evidence="5">
    <location>
        <begin position="18"/>
        <end position="89"/>
    </location>
</feature>
<comment type="caution">
    <text evidence="6">The sequence shown here is derived from an EMBL/GenBank/DDBJ whole genome shotgun (WGS) entry which is preliminary data.</text>
</comment>
<protein>
    <recommendedName>
        <fullName evidence="5">S1 motif domain-containing protein</fullName>
    </recommendedName>
</protein>
<evidence type="ECO:0000256" key="2">
    <source>
        <dbReference type="ARBA" id="ARBA00022540"/>
    </source>
</evidence>
<dbReference type="InterPro" id="IPR024055">
    <property type="entry name" value="TIF2_asu_C"/>
</dbReference>
<dbReference type="InterPro" id="IPR044126">
    <property type="entry name" value="S1_IF2_alpha"/>
</dbReference>
<sequence>MEAEYNYRYYPNKFPQPGSLVMVKVKRITDLGAYVELLEYNNVLGMIVIGELSKKNLRRPTSCVKLNQVEAAFVLKVDEVKGYIDLSRKNITYRETEECYKNYSRAKIAHNVVVYACKNLKWSAQKFYDEFAFKKAQNYDNNCLYLYFTDIYNNKIKRCDFDNSEVQIYDVLKEAVEKKFTTVKYTAKAEIEVSCIGFQGIDAVKRAFAEPLKKISTEIMAPYKSPPQYDVYITLADKDKALDIIRQACEMIKDVIEAVNGGEFRMVKEAYIVSDKDSIGRDDADEESSDDRSSSYSSSEDIEGQIIEEY</sequence>
<dbReference type="AlphaFoldDB" id="J9DJC1"/>
<dbReference type="InterPro" id="IPR012340">
    <property type="entry name" value="NA-bd_OB-fold"/>
</dbReference>
<name>J9DJC1_EDHAE</name>
<dbReference type="SUPFAM" id="SSF50249">
    <property type="entry name" value="Nucleic acid-binding proteins"/>
    <property type="match status" value="1"/>
</dbReference>
<dbReference type="InterPro" id="IPR011488">
    <property type="entry name" value="TIF_2_asu"/>
</dbReference>
<evidence type="ECO:0000259" key="5">
    <source>
        <dbReference type="PROSITE" id="PS50126"/>
    </source>
</evidence>
<dbReference type="InterPro" id="IPR024054">
    <property type="entry name" value="TIF2_asu_middle_sf"/>
</dbReference>
<dbReference type="FunFam" id="2.40.50.140:FF:000015">
    <property type="entry name" value="Eukaryotic translation initiation factor 2 subunit alpha"/>
    <property type="match status" value="1"/>
</dbReference>
<reference evidence="6 7" key="1">
    <citation type="submission" date="2011-08" db="EMBL/GenBank/DDBJ databases">
        <authorList>
            <person name="Liu Z.J."/>
            <person name="Shi F.L."/>
            <person name="Lu J.Q."/>
            <person name="Li M."/>
            <person name="Wang Z.L."/>
        </authorList>
    </citation>
    <scope>NUCLEOTIDE SEQUENCE [LARGE SCALE GENOMIC DNA]</scope>
    <source>
        <strain evidence="6 7">USNM 41457</strain>
    </source>
</reference>
<dbReference type="STRING" id="1003232.J9DJC1"/>
<dbReference type="PANTHER" id="PTHR10602">
    <property type="entry name" value="EUKARYOTIC TRANSLATION INITIATION FACTOR 2 SUBUNIT 1"/>
    <property type="match status" value="1"/>
</dbReference>
<evidence type="ECO:0000256" key="3">
    <source>
        <dbReference type="ARBA" id="ARBA00022917"/>
    </source>
</evidence>
<dbReference type="Proteomes" id="UP000003163">
    <property type="component" value="Unassembled WGS sequence"/>
</dbReference>
<dbReference type="EMBL" id="AFBI03000152">
    <property type="protein sequence ID" value="EJW01477.1"/>
    <property type="molecule type" value="Genomic_DNA"/>
</dbReference>
<keyword evidence="2" id="KW-0396">Initiation factor</keyword>
<keyword evidence="3" id="KW-0648">Protein biosynthesis</keyword>
<feature type="compositionally biased region" description="Acidic residues" evidence="4">
    <location>
        <begin position="300"/>
        <end position="310"/>
    </location>
</feature>
<dbReference type="VEuPathDB" id="MicrosporidiaDB:EDEG_03940"/>
<keyword evidence="7" id="KW-1185">Reference proteome</keyword>
<evidence type="ECO:0000313" key="7">
    <source>
        <dbReference type="Proteomes" id="UP000003163"/>
    </source>
</evidence>
<dbReference type="PROSITE" id="PS50126">
    <property type="entry name" value="S1"/>
    <property type="match status" value="1"/>
</dbReference>
<feature type="region of interest" description="Disordered" evidence="4">
    <location>
        <begin position="278"/>
        <end position="310"/>
    </location>
</feature>
<dbReference type="OrthoDB" id="1685042at2759"/>
<dbReference type="Pfam" id="PF07541">
    <property type="entry name" value="EIF_2_alpha"/>
    <property type="match status" value="1"/>
</dbReference>
<dbReference type="GO" id="GO:0003723">
    <property type="term" value="F:RNA binding"/>
    <property type="evidence" value="ECO:0007669"/>
    <property type="project" value="InterPro"/>
</dbReference>
<dbReference type="SUPFAM" id="SSF110993">
    <property type="entry name" value="eIF-2-alpha, C-terminal domain"/>
    <property type="match status" value="1"/>
</dbReference>
<dbReference type="FunCoup" id="J9DJC1">
    <property type="interactions" value="288"/>
</dbReference>
<dbReference type="GO" id="GO:0033290">
    <property type="term" value="C:eukaryotic 48S preinitiation complex"/>
    <property type="evidence" value="ECO:0007669"/>
    <property type="project" value="TreeGrafter"/>
</dbReference>
<dbReference type="CDD" id="cd04452">
    <property type="entry name" value="S1_IF2_alpha"/>
    <property type="match status" value="1"/>
</dbReference>
<dbReference type="PANTHER" id="PTHR10602:SF0">
    <property type="entry name" value="EUKARYOTIC TRANSLATION INITIATION FACTOR 2 SUBUNIT 1"/>
    <property type="match status" value="1"/>
</dbReference>
<accession>J9DJC1</accession>
<dbReference type="Gene3D" id="3.30.70.1130">
    <property type="entry name" value="EIF_2_alpha"/>
    <property type="match status" value="1"/>
</dbReference>
<dbReference type="GO" id="GO:0043022">
    <property type="term" value="F:ribosome binding"/>
    <property type="evidence" value="ECO:0007669"/>
    <property type="project" value="TreeGrafter"/>
</dbReference>
<gene>
    <name evidence="6" type="ORF">EDEG_03940</name>
</gene>
<comment type="similarity">
    <text evidence="1">Belongs to the eIF-2-alpha family.</text>
</comment>
<dbReference type="SMART" id="SM00316">
    <property type="entry name" value="S1"/>
    <property type="match status" value="1"/>
</dbReference>
<dbReference type="SUPFAM" id="SSF116742">
    <property type="entry name" value="eIF2alpha middle domain-like"/>
    <property type="match status" value="1"/>
</dbReference>
<reference evidence="7" key="2">
    <citation type="submission" date="2015-07" db="EMBL/GenBank/DDBJ databases">
        <title>Contrasting host-pathogen interactions and genome evolution in two generalist and specialist microsporidian pathogens of mosquitoes.</title>
        <authorList>
            <consortium name="The Broad Institute Genomics Platform"/>
            <consortium name="The Broad Institute Genome Sequencing Center for Infectious Disease"/>
            <person name="Cuomo C.A."/>
            <person name="Sanscrainte N.D."/>
            <person name="Goldberg J.M."/>
            <person name="Heiman D."/>
            <person name="Young S."/>
            <person name="Zeng Q."/>
            <person name="Becnel J.J."/>
            <person name="Birren B.W."/>
        </authorList>
    </citation>
    <scope>NUCLEOTIDE SEQUENCE [LARGE SCALE GENOMIC DNA]</scope>
    <source>
        <strain evidence="7">USNM 41457</strain>
    </source>
</reference>
<evidence type="ECO:0000256" key="4">
    <source>
        <dbReference type="SAM" id="MobiDB-lite"/>
    </source>
</evidence>
<dbReference type="HOGENOM" id="CLU_033458_0_0_1"/>
<evidence type="ECO:0000313" key="6">
    <source>
        <dbReference type="EMBL" id="EJW01477.1"/>
    </source>
</evidence>
<dbReference type="Pfam" id="PF00575">
    <property type="entry name" value="S1"/>
    <property type="match status" value="1"/>
</dbReference>
<evidence type="ECO:0000256" key="1">
    <source>
        <dbReference type="ARBA" id="ARBA00007223"/>
    </source>
</evidence>
<dbReference type="InParanoid" id="J9DJC1"/>
<dbReference type="GO" id="GO:0003743">
    <property type="term" value="F:translation initiation factor activity"/>
    <property type="evidence" value="ECO:0007669"/>
    <property type="project" value="UniProtKB-KW"/>
</dbReference>
<organism evidence="6 7">
    <name type="scientific">Edhazardia aedis (strain USNM 41457)</name>
    <name type="common">Microsporidian parasite</name>
    <dbReference type="NCBI Taxonomy" id="1003232"/>
    <lineage>
        <taxon>Eukaryota</taxon>
        <taxon>Fungi</taxon>
        <taxon>Fungi incertae sedis</taxon>
        <taxon>Microsporidia</taxon>
        <taxon>Edhazardia</taxon>
    </lineage>
</organism>
<proteinExistence type="inferred from homology"/>
<dbReference type="InterPro" id="IPR003029">
    <property type="entry name" value="S1_domain"/>
</dbReference>
<dbReference type="GO" id="GO:0005850">
    <property type="term" value="C:eukaryotic translation initiation factor 2 complex"/>
    <property type="evidence" value="ECO:0007669"/>
    <property type="project" value="TreeGrafter"/>
</dbReference>
<dbReference type="OMA" id="WDWLHEL"/>
<dbReference type="Gene3D" id="2.40.50.140">
    <property type="entry name" value="Nucleic acid-binding proteins"/>
    <property type="match status" value="1"/>
</dbReference>